<feature type="transmembrane region" description="Helical" evidence="2">
    <location>
        <begin position="158"/>
        <end position="178"/>
    </location>
</feature>
<accession>A0A4R6VA81</accession>
<reference evidence="3 4" key="1">
    <citation type="submission" date="2019-03" db="EMBL/GenBank/DDBJ databases">
        <title>Genomic Encyclopedia of Type Strains, Phase IV (KMG-IV): sequencing the most valuable type-strain genomes for metagenomic binning, comparative biology and taxonomic classification.</title>
        <authorList>
            <person name="Goeker M."/>
        </authorList>
    </citation>
    <scope>NUCLEOTIDE SEQUENCE [LARGE SCALE GENOMIC DNA]</scope>
    <source>
        <strain evidence="3 4">DSM 28403</strain>
    </source>
</reference>
<sequence>MNSLQFLVDSLILLYMLILMLRMWFQYCRVDFYNPLSQTLVKITNPVLNPLRKFIPTVKNLDLAVLFAVFLFGAIKLPLLAIAGGVWHSDLLHSWPTYLIIGVLGVVKTFGKMILYVIFIGAIMSWFRRGADPFSYLLYQLGEPVLAPLRRILPRTGMIDFSPMIVAFALFYANRVMYDLFPVLWALVS</sequence>
<feature type="transmembrane region" description="Helical" evidence="2">
    <location>
        <begin position="63"/>
        <end position="87"/>
    </location>
</feature>
<keyword evidence="4" id="KW-1185">Reference proteome</keyword>
<name>A0A4R6VA81_9PAST</name>
<gene>
    <name evidence="3" type="ORF">EDC45_1803</name>
</gene>
<dbReference type="RefSeq" id="WP_133545586.1">
    <property type="nucleotide sequence ID" value="NZ_SNYQ01000008.1"/>
</dbReference>
<feature type="transmembrane region" description="Helical" evidence="2">
    <location>
        <begin position="99"/>
        <end position="127"/>
    </location>
</feature>
<evidence type="ECO:0000313" key="4">
    <source>
        <dbReference type="Proteomes" id="UP000295657"/>
    </source>
</evidence>
<dbReference type="InterPro" id="IPR003425">
    <property type="entry name" value="CCB3/YggT"/>
</dbReference>
<organism evidence="3 4">
    <name type="scientific">Mesocricetibacter intestinalis</name>
    <dbReference type="NCBI Taxonomy" id="1521930"/>
    <lineage>
        <taxon>Bacteria</taxon>
        <taxon>Pseudomonadati</taxon>
        <taxon>Pseudomonadota</taxon>
        <taxon>Gammaproteobacteria</taxon>
        <taxon>Pasteurellales</taxon>
        <taxon>Pasteurellaceae</taxon>
        <taxon>Mesocricetibacter</taxon>
    </lineage>
</organism>
<keyword evidence="2" id="KW-0812">Transmembrane</keyword>
<feature type="transmembrane region" description="Helical" evidence="2">
    <location>
        <begin position="6"/>
        <end position="25"/>
    </location>
</feature>
<keyword evidence="2" id="KW-1133">Transmembrane helix</keyword>
<evidence type="ECO:0000256" key="2">
    <source>
        <dbReference type="SAM" id="Phobius"/>
    </source>
</evidence>
<dbReference type="PANTHER" id="PTHR33219:SF14">
    <property type="entry name" value="PROTEIN COFACTOR ASSEMBLY OF COMPLEX C SUBUNIT B CCB3, CHLOROPLASTIC-RELATED"/>
    <property type="match status" value="1"/>
</dbReference>
<dbReference type="AlphaFoldDB" id="A0A4R6VA81"/>
<comment type="caution">
    <text evidence="3">The sequence shown here is derived from an EMBL/GenBank/DDBJ whole genome shotgun (WGS) entry which is preliminary data.</text>
</comment>
<dbReference type="Proteomes" id="UP000295657">
    <property type="component" value="Unassembled WGS sequence"/>
</dbReference>
<keyword evidence="2" id="KW-0472">Membrane</keyword>
<protein>
    <submittedName>
        <fullName evidence="3">YggT family protein</fullName>
    </submittedName>
</protein>
<dbReference type="Pfam" id="PF02325">
    <property type="entry name" value="CCB3_YggT"/>
    <property type="match status" value="2"/>
</dbReference>
<evidence type="ECO:0000256" key="1">
    <source>
        <dbReference type="ARBA" id="ARBA00010894"/>
    </source>
</evidence>
<comment type="similarity">
    <text evidence="1">Belongs to the YggT family.</text>
</comment>
<evidence type="ECO:0000313" key="3">
    <source>
        <dbReference type="EMBL" id="TDQ56844.1"/>
    </source>
</evidence>
<proteinExistence type="inferred from homology"/>
<dbReference type="EMBL" id="SNYQ01000008">
    <property type="protein sequence ID" value="TDQ56844.1"/>
    <property type="molecule type" value="Genomic_DNA"/>
</dbReference>
<dbReference type="GO" id="GO:0016020">
    <property type="term" value="C:membrane"/>
    <property type="evidence" value="ECO:0007669"/>
    <property type="project" value="InterPro"/>
</dbReference>
<dbReference type="OrthoDB" id="9806665at2"/>
<dbReference type="PANTHER" id="PTHR33219">
    <property type="entry name" value="YLMG HOMOLOG PROTEIN 2, CHLOROPLASTIC"/>
    <property type="match status" value="1"/>
</dbReference>